<proteinExistence type="predicted"/>
<dbReference type="EMBL" id="GHES01038055">
    <property type="protein sequence ID" value="MPA68614.1"/>
    <property type="molecule type" value="Transcribed_RNA"/>
</dbReference>
<name>A0A5B7BJK5_DAVIN</name>
<evidence type="ECO:0000313" key="1">
    <source>
        <dbReference type="EMBL" id="MPA68614.1"/>
    </source>
</evidence>
<accession>A0A5B7BJK5</accession>
<protein>
    <submittedName>
        <fullName evidence="1">Uncharacterized protein</fullName>
    </submittedName>
</protein>
<sequence length="103" mass="11774">MQISTFLLKDRTWVLSLVQKLLLNEAFSLISELLIEFIIFMEEVAVLDEEAFGAQSSTMLHRRFSVIGGVAELEDDVEVRRHHHHFGYTSLISSLSQSRRVPG</sequence>
<reference evidence="1" key="1">
    <citation type="submission" date="2019-08" db="EMBL/GenBank/DDBJ databases">
        <title>Reference gene set and small RNA set construction with multiple tissues from Davidia involucrata Baill.</title>
        <authorList>
            <person name="Yang H."/>
            <person name="Zhou C."/>
            <person name="Li G."/>
            <person name="Wang J."/>
            <person name="Gao P."/>
            <person name="Wang M."/>
            <person name="Wang R."/>
            <person name="Zhao Y."/>
        </authorList>
    </citation>
    <scope>NUCLEOTIDE SEQUENCE</scope>
    <source>
        <tissue evidence="1">Mixed with DoveR01_LX</tissue>
    </source>
</reference>
<gene>
    <name evidence="1" type="ORF">Din_038055</name>
</gene>
<organism evidence="1">
    <name type="scientific">Davidia involucrata</name>
    <name type="common">Dove tree</name>
    <dbReference type="NCBI Taxonomy" id="16924"/>
    <lineage>
        <taxon>Eukaryota</taxon>
        <taxon>Viridiplantae</taxon>
        <taxon>Streptophyta</taxon>
        <taxon>Embryophyta</taxon>
        <taxon>Tracheophyta</taxon>
        <taxon>Spermatophyta</taxon>
        <taxon>Magnoliopsida</taxon>
        <taxon>eudicotyledons</taxon>
        <taxon>Gunneridae</taxon>
        <taxon>Pentapetalae</taxon>
        <taxon>asterids</taxon>
        <taxon>Cornales</taxon>
        <taxon>Nyssaceae</taxon>
        <taxon>Davidia</taxon>
    </lineage>
</organism>
<dbReference type="AlphaFoldDB" id="A0A5B7BJK5"/>